<dbReference type="GO" id="GO:1901982">
    <property type="term" value="F:maltose binding"/>
    <property type="evidence" value="ECO:0007669"/>
    <property type="project" value="TreeGrafter"/>
</dbReference>
<comment type="similarity">
    <text evidence="1">Belongs to the bacterial solute-binding protein 1 family.</text>
</comment>
<keyword evidence="5" id="KW-0762">Sugar transport</keyword>
<dbReference type="PROSITE" id="PS51257">
    <property type="entry name" value="PROKAR_LIPOPROTEIN"/>
    <property type="match status" value="1"/>
</dbReference>
<dbReference type="Gene3D" id="3.40.190.10">
    <property type="entry name" value="Periplasmic binding protein-like II"/>
    <property type="match status" value="1"/>
</dbReference>
<evidence type="ECO:0000256" key="2">
    <source>
        <dbReference type="ARBA" id="ARBA00022448"/>
    </source>
</evidence>
<dbReference type="SUPFAM" id="SSF53850">
    <property type="entry name" value="Periplasmic binding protein-like II"/>
    <property type="match status" value="1"/>
</dbReference>
<sequence>MRASALGLLGAATLTLTACGGGGGGNGSSDALDYWLWDANQLPAYEQCAADFTESTGIDVNITQLGWDDYWSSLTNGFVAGTAPDVFTNHLSRYPEFVANSQLLSLDDVEATASVDTSIYNEGLAELWVAQDGKRYGLPKDWDTVAMFYNEQMIADAGYSAEDLENLTWNPDDGGTYEELIARLSVDQNGVRGDEDGFDPNNVAVYGLGLPGAGEGHGQTEWSYFTATTGWTHTDENPWGTHYNYDDPNFQQSMDWYASLVDKGYMPPLETTVGASMPDTFAAGKSAINVNGSWMIGQYTGYEGVDVSIAPTPVGPTGERASMFNGLADSIYAGTDQPEEAAQLVAYLGSADCQSVVAEAAVVFPAVSSAMDQATAAFADNGVDVSAFTTHVEDGTTFMFPITDHAAQIDGIMAPAMDAVVSGKTPASSLTEANEKVNALFE</sequence>
<evidence type="ECO:0000313" key="6">
    <source>
        <dbReference type="Proteomes" id="UP000625033"/>
    </source>
</evidence>
<dbReference type="PANTHER" id="PTHR30061:SF50">
    <property type="entry name" value="MALTOSE_MALTODEXTRIN-BINDING PERIPLASMIC PROTEIN"/>
    <property type="match status" value="1"/>
</dbReference>
<dbReference type="GO" id="GO:0015768">
    <property type="term" value="P:maltose transport"/>
    <property type="evidence" value="ECO:0007669"/>
    <property type="project" value="TreeGrafter"/>
</dbReference>
<feature type="signal peptide" evidence="4">
    <location>
        <begin position="1"/>
        <end position="18"/>
    </location>
</feature>
<dbReference type="GO" id="GO:0055052">
    <property type="term" value="C:ATP-binding cassette (ABC) transporter complex, substrate-binding subunit-containing"/>
    <property type="evidence" value="ECO:0007669"/>
    <property type="project" value="TreeGrafter"/>
</dbReference>
<gene>
    <name evidence="5" type="ORF">IW252_001754</name>
</gene>
<comment type="caution">
    <text evidence="5">The sequence shown here is derived from an EMBL/GenBank/DDBJ whole genome shotgun (WGS) entry which is preliminary data.</text>
</comment>
<keyword evidence="6" id="KW-1185">Reference proteome</keyword>
<dbReference type="PANTHER" id="PTHR30061">
    <property type="entry name" value="MALTOSE-BINDING PERIPLASMIC PROTEIN"/>
    <property type="match status" value="1"/>
</dbReference>
<dbReference type="CDD" id="cd13585">
    <property type="entry name" value="PBP2_TMBP_like"/>
    <property type="match status" value="1"/>
</dbReference>
<evidence type="ECO:0000256" key="4">
    <source>
        <dbReference type="SAM" id="SignalP"/>
    </source>
</evidence>
<name>A0A931DAM8_9MICC</name>
<reference evidence="5" key="1">
    <citation type="submission" date="2020-11" db="EMBL/GenBank/DDBJ databases">
        <title>Sequencing the genomes of 1000 actinobacteria strains.</title>
        <authorList>
            <person name="Klenk H.-P."/>
        </authorList>
    </citation>
    <scope>NUCLEOTIDE SEQUENCE</scope>
    <source>
        <strain evidence="5">DSM 26152</strain>
    </source>
</reference>
<dbReference type="EMBL" id="JADOTZ010000001">
    <property type="protein sequence ID" value="MBG6084987.1"/>
    <property type="molecule type" value="Genomic_DNA"/>
</dbReference>
<dbReference type="Proteomes" id="UP000625033">
    <property type="component" value="Unassembled WGS sequence"/>
</dbReference>
<dbReference type="Pfam" id="PF13416">
    <property type="entry name" value="SBP_bac_8"/>
    <property type="match status" value="1"/>
</dbReference>
<evidence type="ECO:0000256" key="3">
    <source>
        <dbReference type="ARBA" id="ARBA00022729"/>
    </source>
</evidence>
<evidence type="ECO:0000256" key="1">
    <source>
        <dbReference type="ARBA" id="ARBA00008520"/>
    </source>
</evidence>
<organism evidence="5 6">
    <name type="scientific">Zhihengliuella flava</name>
    <dbReference type="NCBI Taxonomy" id="1285193"/>
    <lineage>
        <taxon>Bacteria</taxon>
        <taxon>Bacillati</taxon>
        <taxon>Actinomycetota</taxon>
        <taxon>Actinomycetes</taxon>
        <taxon>Micrococcales</taxon>
        <taxon>Micrococcaceae</taxon>
        <taxon>Zhihengliuella</taxon>
    </lineage>
</organism>
<dbReference type="InterPro" id="IPR006059">
    <property type="entry name" value="SBP"/>
</dbReference>
<protein>
    <submittedName>
        <fullName evidence="5">Multiple sugar transport system substrate-binding protein</fullName>
    </submittedName>
</protein>
<dbReference type="AlphaFoldDB" id="A0A931DAM8"/>
<keyword evidence="3 4" id="KW-0732">Signal</keyword>
<dbReference type="GO" id="GO:0042956">
    <property type="term" value="P:maltodextrin transmembrane transport"/>
    <property type="evidence" value="ECO:0007669"/>
    <property type="project" value="TreeGrafter"/>
</dbReference>
<accession>A0A931DAM8</accession>
<evidence type="ECO:0000313" key="5">
    <source>
        <dbReference type="EMBL" id="MBG6084987.1"/>
    </source>
</evidence>
<feature type="chain" id="PRO_5038387346" evidence="4">
    <location>
        <begin position="19"/>
        <end position="442"/>
    </location>
</feature>
<proteinExistence type="inferred from homology"/>
<dbReference type="RefSeq" id="WP_196836223.1">
    <property type="nucleotide sequence ID" value="NZ_JADOTZ010000001.1"/>
</dbReference>
<keyword evidence="2" id="KW-0813">Transport</keyword>